<name>A0A9X0WGT4_9GAMM</name>
<dbReference type="RefSeq" id="WP_200387065.1">
    <property type="nucleotide sequence ID" value="NZ_NRSD01000004.1"/>
</dbReference>
<dbReference type="Pfam" id="PF08897">
    <property type="entry name" value="DUF1841"/>
    <property type="match status" value="1"/>
</dbReference>
<protein>
    <recommendedName>
        <fullName evidence="3">DUF1841 family protein</fullName>
    </recommendedName>
</protein>
<dbReference type="Proteomes" id="UP001138802">
    <property type="component" value="Unassembled WGS sequence"/>
</dbReference>
<gene>
    <name evidence="1" type="ORF">CKO25_06340</name>
</gene>
<proteinExistence type="predicted"/>
<dbReference type="EMBL" id="NRSD01000004">
    <property type="protein sequence ID" value="MBK1644278.1"/>
    <property type="molecule type" value="Genomic_DNA"/>
</dbReference>
<comment type="caution">
    <text evidence="1">The sequence shown here is derived from an EMBL/GenBank/DDBJ whole genome shotgun (WGS) entry which is preliminary data.</text>
</comment>
<accession>A0A9X0WGT4</accession>
<reference evidence="1 2" key="1">
    <citation type="journal article" date="2020" name="Microorganisms">
        <title>Osmotic Adaptation and Compatible Solute Biosynthesis of Phototrophic Bacteria as Revealed from Genome Analyses.</title>
        <authorList>
            <person name="Imhoff J.F."/>
            <person name="Rahn T."/>
            <person name="Kunzel S."/>
            <person name="Keller A."/>
            <person name="Neulinger S.C."/>
        </authorList>
    </citation>
    <scope>NUCLEOTIDE SEQUENCE [LARGE SCALE GENOMIC DNA]</scope>
    <source>
        <strain evidence="1 2">DSM 21303</strain>
    </source>
</reference>
<evidence type="ECO:0000313" key="2">
    <source>
        <dbReference type="Proteomes" id="UP001138802"/>
    </source>
</evidence>
<dbReference type="InterPro" id="IPR014993">
    <property type="entry name" value="DUF1841"/>
</dbReference>
<evidence type="ECO:0008006" key="3">
    <source>
        <dbReference type="Google" id="ProtNLM"/>
    </source>
</evidence>
<dbReference type="AlphaFoldDB" id="A0A9X0WGT4"/>
<organism evidence="1 2">
    <name type="scientific">Thiocapsa imhoffii</name>
    <dbReference type="NCBI Taxonomy" id="382777"/>
    <lineage>
        <taxon>Bacteria</taxon>
        <taxon>Pseudomonadati</taxon>
        <taxon>Pseudomonadota</taxon>
        <taxon>Gammaproteobacteria</taxon>
        <taxon>Chromatiales</taxon>
        <taxon>Chromatiaceae</taxon>
        <taxon>Thiocapsa</taxon>
    </lineage>
</organism>
<sequence length="149" mass="16984">MFPSDRQGHRRIFIQAWQKAQAGVPLEPLEDQIVLLLRQHPEYHVHLDATETLLDQDFPPELGRPNPFLHLGLHLAILEQLSIDQPTGIRRLYQGLMQATGGDAHASEHQMMDCLAEALWRSQRNQAPFDVTGYLDCIRRAAQPARSHP</sequence>
<keyword evidence="2" id="KW-1185">Reference proteome</keyword>
<evidence type="ECO:0000313" key="1">
    <source>
        <dbReference type="EMBL" id="MBK1644278.1"/>
    </source>
</evidence>